<dbReference type="OrthoDB" id="5948559at2759"/>
<gene>
    <name evidence="3" type="ORF">OS493_010768</name>
</gene>
<dbReference type="AlphaFoldDB" id="A0A9W9ZEH5"/>
<feature type="compositionally biased region" description="Polar residues" evidence="1">
    <location>
        <begin position="134"/>
        <end position="146"/>
    </location>
</feature>
<comment type="caution">
    <text evidence="3">The sequence shown here is derived from an EMBL/GenBank/DDBJ whole genome shotgun (WGS) entry which is preliminary data.</text>
</comment>
<feature type="region of interest" description="Disordered" evidence="1">
    <location>
        <begin position="124"/>
        <end position="146"/>
    </location>
</feature>
<organism evidence="3 4">
    <name type="scientific">Desmophyllum pertusum</name>
    <dbReference type="NCBI Taxonomy" id="174260"/>
    <lineage>
        <taxon>Eukaryota</taxon>
        <taxon>Metazoa</taxon>
        <taxon>Cnidaria</taxon>
        <taxon>Anthozoa</taxon>
        <taxon>Hexacorallia</taxon>
        <taxon>Scleractinia</taxon>
        <taxon>Caryophylliina</taxon>
        <taxon>Caryophylliidae</taxon>
        <taxon>Desmophyllum</taxon>
    </lineage>
</organism>
<protein>
    <recommendedName>
        <fullName evidence="5">Secreted protein</fullName>
    </recommendedName>
</protein>
<evidence type="ECO:0000313" key="3">
    <source>
        <dbReference type="EMBL" id="KAJ7380061.1"/>
    </source>
</evidence>
<reference evidence="3" key="1">
    <citation type="submission" date="2023-01" db="EMBL/GenBank/DDBJ databases">
        <title>Genome assembly of the deep-sea coral Lophelia pertusa.</title>
        <authorList>
            <person name="Herrera S."/>
            <person name="Cordes E."/>
        </authorList>
    </citation>
    <scope>NUCLEOTIDE SEQUENCE</scope>
    <source>
        <strain evidence="3">USNM1676648</strain>
        <tissue evidence="3">Polyp</tissue>
    </source>
</reference>
<dbReference type="EMBL" id="MU826354">
    <property type="protein sequence ID" value="KAJ7380061.1"/>
    <property type="molecule type" value="Genomic_DNA"/>
</dbReference>
<accession>A0A9W9ZEH5</accession>
<evidence type="ECO:0000313" key="4">
    <source>
        <dbReference type="Proteomes" id="UP001163046"/>
    </source>
</evidence>
<evidence type="ECO:0000256" key="2">
    <source>
        <dbReference type="SAM" id="SignalP"/>
    </source>
</evidence>
<evidence type="ECO:0000256" key="1">
    <source>
        <dbReference type="SAM" id="MobiDB-lite"/>
    </source>
</evidence>
<keyword evidence="2" id="KW-0732">Signal</keyword>
<feature type="signal peptide" evidence="2">
    <location>
        <begin position="1"/>
        <end position="22"/>
    </location>
</feature>
<evidence type="ECO:0008006" key="5">
    <source>
        <dbReference type="Google" id="ProtNLM"/>
    </source>
</evidence>
<proteinExistence type="predicted"/>
<name>A0A9W9ZEH5_9CNID</name>
<dbReference type="Proteomes" id="UP001163046">
    <property type="component" value="Unassembled WGS sequence"/>
</dbReference>
<sequence length="253" mass="28443">MTLSNALRQVLLLASLCIVVKGCNLTAASLKFENRSSRLVKGCYYQNESLSLCFEIRPGFIQLTDKKNNILVRYRKLARQRFHVQVLGDNFLWPDPNAEPLFIGTARKQTNTWVDQLDEQTLEISGGAGDRQTTKTASTSDDSGQSFPALYQTSMEKLRGKQEMQLLEHVSHALHDEARHYPITRAFHVMSMSLLAAEHGKNTHARDTETAGLNNHRYTSIFDKKRGTCEDLRGDPRRNKCMECAVQSAGAGP</sequence>
<keyword evidence="4" id="KW-1185">Reference proteome</keyword>
<feature type="chain" id="PRO_5040723837" description="Secreted protein" evidence="2">
    <location>
        <begin position="23"/>
        <end position="253"/>
    </location>
</feature>